<dbReference type="InterPro" id="IPR014044">
    <property type="entry name" value="CAP_dom"/>
</dbReference>
<dbReference type="PANTHER" id="PTHR31157:SF1">
    <property type="entry name" value="SCP DOMAIN-CONTAINING PROTEIN"/>
    <property type="match status" value="1"/>
</dbReference>
<dbReference type="EMBL" id="JACOPK010000001">
    <property type="protein sequence ID" value="MBC5694588.1"/>
    <property type="molecule type" value="Genomic_DNA"/>
</dbReference>
<accession>A0ABR7GJU0</accession>
<proteinExistence type="predicted"/>
<evidence type="ECO:0000313" key="3">
    <source>
        <dbReference type="EMBL" id="MBC5694588.1"/>
    </source>
</evidence>
<gene>
    <name evidence="3" type="ORF">H8S02_01285</name>
</gene>
<name>A0ABR7GJU0_9FIRM</name>
<feature type="signal peptide" evidence="1">
    <location>
        <begin position="1"/>
        <end position="20"/>
    </location>
</feature>
<dbReference type="Proteomes" id="UP000641741">
    <property type="component" value="Unassembled WGS sequence"/>
</dbReference>
<dbReference type="RefSeq" id="WP_186968876.1">
    <property type="nucleotide sequence ID" value="NZ_JACOPK010000001.1"/>
</dbReference>
<organism evidence="3 4">
    <name type="scientific">Agathobaculum hominis</name>
    <dbReference type="NCBI Taxonomy" id="2763014"/>
    <lineage>
        <taxon>Bacteria</taxon>
        <taxon>Bacillati</taxon>
        <taxon>Bacillota</taxon>
        <taxon>Clostridia</taxon>
        <taxon>Eubacteriales</taxon>
        <taxon>Butyricicoccaceae</taxon>
        <taxon>Agathobaculum</taxon>
    </lineage>
</organism>
<evidence type="ECO:0000313" key="4">
    <source>
        <dbReference type="Proteomes" id="UP000641741"/>
    </source>
</evidence>
<dbReference type="SUPFAM" id="SSF55797">
    <property type="entry name" value="PR-1-like"/>
    <property type="match status" value="1"/>
</dbReference>
<dbReference type="InterPro" id="IPR035940">
    <property type="entry name" value="CAP_sf"/>
</dbReference>
<reference evidence="3 4" key="1">
    <citation type="submission" date="2020-08" db="EMBL/GenBank/DDBJ databases">
        <title>Genome public.</title>
        <authorList>
            <person name="Liu C."/>
            <person name="Sun Q."/>
        </authorList>
    </citation>
    <scope>NUCLEOTIDE SEQUENCE [LARGE SCALE GENOMIC DNA]</scope>
    <source>
        <strain evidence="3 4">M2</strain>
    </source>
</reference>
<dbReference type="PANTHER" id="PTHR31157">
    <property type="entry name" value="SCP DOMAIN-CONTAINING PROTEIN"/>
    <property type="match status" value="1"/>
</dbReference>
<dbReference type="Gene3D" id="3.40.33.10">
    <property type="entry name" value="CAP"/>
    <property type="match status" value="1"/>
</dbReference>
<feature type="chain" id="PRO_5046855243" evidence="1">
    <location>
        <begin position="21"/>
        <end position="173"/>
    </location>
</feature>
<sequence>MNLQALVLCCIAAGNTLAQAQVVEIKNTVPSTPPIATEAPAVSEDFTVLEQEMLDLINEARETAGLPPAQANDALHEMAQVRAQEIMVSFSHERPNGTKVDLMHEIGITPQNYCAENILSGTDVSTPQSMMNCFMNSEPHRAWILSEEVNAVGVAIDQNEYGQFYAVQSFGCF</sequence>
<feature type="domain" description="SCP" evidence="2">
    <location>
        <begin position="54"/>
        <end position="170"/>
    </location>
</feature>
<keyword evidence="4" id="KW-1185">Reference proteome</keyword>
<keyword evidence="1" id="KW-0732">Signal</keyword>
<evidence type="ECO:0000256" key="1">
    <source>
        <dbReference type="SAM" id="SignalP"/>
    </source>
</evidence>
<protein>
    <submittedName>
        <fullName evidence="3">CAP domain-containing protein</fullName>
    </submittedName>
</protein>
<dbReference type="Pfam" id="PF00188">
    <property type="entry name" value="CAP"/>
    <property type="match status" value="1"/>
</dbReference>
<comment type="caution">
    <text evidence="3">The sequence shown here is derived from an EMBL/GenBank/DDBJ whole genome shotgun (WGS) entry which is preliminary data.</text>
</comment>
<evidence type="ECO:0000259" key="2">
    <source>
        <dbReference type="Pfam" id="PF00188"/>
    </source>
</evidence>
<dbReference type="CDD" id="cd05379">
    <property type="entry name" value="CAP_bacterial"/>
    <property type="match status" value="1"/>
</dbReference>